<dbReference type="EMBL" id="CP074572">
    <property type="protein sequence ID" value="QVK23609.1"/>
    <property type="molecule type" value="Genomic_DNA"/>
</dbReference>
<comment type="pathway">
    <text evidence="1">Amino-acid biosynthesis; L-asparagine biosynthesis; L-asparagine from L-aspartate (L-Gln route): step 1/1.</text>
</comment>
<organism evidence="5 6">
    <name type="scientific">Shewanella dokdonensis</name>
    <dbReference type="NCBI Taxonomy" id="712036"/>
    <lineage>
        <taxon>Bacteria</taxon>
        <taxon>Pseudomonadati</taxon>
        <taxon>Pseudomonadota</taxon>
        <taxon>Gammaproteobacteria</taxon>
        <taxon>Alteromonadales</taxon>
        <taxon>Shewanellaceae</taxon>
        <taxon>Shewanella</taxon>
    </lineage>
</organism>
<evidence type="ECO:0000313" key="5">
    <source>
        <dbReference type="EMBL" id="QVK23609.1"/>
    </source>
</evidence>
<dbReference type="InterPro" id="IPR051786">
    <property type="entry name" value="ASN_synthetase/amidase"/>
</dbReference>
<evidence type="ECO:0000259" key="4">
    <source>
        <dbReference type="PROSITE" id="PS51278"/>
    </source>
</evidence>
<dbReference type="Proteomes" id="UP000676428">
    <property type="component" value="Chromosome"/>
</dbReference>
<dbReference type="Pfam" id="PF00733">
    <property type="entry name" value="Asn_synthase"/>
    <property type="match status" value="1"/>
</dbReference>
<dbReference type="SUPFAM" id="SSF52402">
    <property type="entry name" value="Adenine nucleotide alpha hydrolases-like"/>
    <property type="match status" value="1"/>
</dbReference>
<dbReference type="InterPro" id="IPR017932">
    <property type="entry name" value="GATase_2_dom"/>
</dbReference>
<evidence type="ECO:0000256" key="3">
    <source>
        <dbReference type="ARBA" id="ARBA00048741"/>
    </source>
</evidence>
<evidence type="ECO:0000256" key="1">
    <source>
        <dbReference type="ARBA" id="ARBA00005187"/>
    </source>
</evidence>
<dbReference type="InterPro" id="IPR029055">
    <property type="entry name" value="Ntn_hydrolases_N"/>
</dbReference>
<feature type="domain" description="Glutamine amidotransferase type-2" evidence="4">
    <location>
        <begin position="1"/>
        <end position="193"/>
    </location>
</feature>
<comment type="catalytic activity">
    <reaction evidence="3">
        <text>L-aspartate + L-glutamine + ATP + H2O = L-asparagine + L-glutamate + AMP + diphosphate + H(+)</text>
        <dbReference type="Rhea" id="RHEA:12228"/>
        <dbReference type="ChEBI" id="CHEBI:15377"/>
        <dbReference type="ChEBI" id="CHEBI:15378"/>
        <dbReference type="ChEBI" id="CHEBI:29985"/>
        <dbReference type="ChEBI" id="CHEBI:29991"/>
        <dbReference type="ChEBI" id="CHEBI:30616"/>
        <dbReference type="ChEBI" id="CHEBI:33019"/>
        <dbReference type="ChEBI" id="CHEBI:58048"/>
        <dbReference type="ChEBI" id="CHEBI:58359"/>
        <dbReference type="ChEBI" id="CHEBI:456215"/>
        <dbReference type="EC" id="6.3.5.4"/>
    </reaction>
</comment>
<gene>
    <name evidence="5" type="ORF">KHX94_02430</name>
</gene>
<dbReference type="InterPro" id="IPR001962">
    <property type="entry name" value="Asn_synthase"/>
</dbReference>
<dbReference type="EC" id="6.3.5.4" evidence="2"/>
<dbReference type="PANTHER" id="PTHR43284:SF1">
    <property type="entry name" value="ASPARAGINE SYNTHETASE"/>
    <property type="match status" value="1"/>
</dbReference>
<dbReference type="SUPFAM" id="SSF56235">
    <property type="entry name" value="N-terminal nucleophile aminohydrolases (Ntn hydrolases)"/>
    <property type="match status" value="1"/>
</dbReference>
<protein>
    <recommendedName>
        <fullName evidence="2">asparagine synthase (glutamine-hydrolyzing)</fullName>
        <ecNumber evidence="2">6.3.5.4</ecNumber>
    </recommendedName>
</protein>
<dbReference type="Pfam" id="PF13537">
    <property type="entry name" value="GATase_7"/>
    <property type="match status" value="1"/>
</dbReference>
<dbReference type="RefSeq" id="WP_213682229.1">
    <property type="nucleotide sequence ID" value="NZ_CP074572.1"/>
</dbReference>
<evidence type="ECO:0000313" key="6">
    <source>
        <dbReference type="Proteomes" id="UP000676428"/>
    </source>
</evidence>
<keyword evidence="6" id="KW-1185">Reference proteome</keyword>
<dbReference type="Gene3D" id="3.40.50.620">
    <property type="entry name" value="HUPs"/>
    <property type="match status" value="1"/>
</dbReference>
<proteinExistence type="predicted"/>
<reference evidence="5 6" key="1">
    <citation type="journal article" date="2012" name="Int. J. Syst. Evol. Microbiol.">
        <title>Shewanella dokdonensis sp. nov., isolated from seawater.</title>
        <authorList>
            <person name="Sung H.R."/>
            <person name="Yoon J.H."/>
            <person name="Ghim S.Y."/>
        </authorList>
    </citation>
    <scope>NUCLEOTIDE SEQUENCE [LARGE SCALE GENOMIC DNA]</scope>
    <source>
        <strain evidence="5 6">DSM 23626</strain>
    </source>
</reference>
<accession>A0ABX8DFU4</accession>
<dbReference type="PROSITE" id="PS51278">
    <property type="entry name" value="GATASE_TYPE_2"/>
    <property type="match status" value="1"/>
</dbReference>
<name>A0ABX8DFU4_9GAMM</name>
<dbReference type="InterPro" id="IPR014729">
    <property type="entry name" value="Rossmann-like_a/b/a_fold"/>
</dbReference>
<dbReference type="PANTHER" id="PTHR43284">
    <property type="entry name" value="ASPARAGINE SYNTHETASE (GLUTAMINE-HYDROLYZING)"/>
    <property type="match status" value="1"/>
</dbReference>
<sequence>MIKQSLAPYHQPDNDGFYTEPNFWLYEQRHHHGYFDRDPHLPLYCEQKGVVVAFWGRLDNREQLAATLGLNHKDEQLTDAQLVLEAWSHFLQQLPEQLLGDFAIAIIDKPRQQLFLVRDPLGVKPLYYSWQQGKLFFGSSAAALKAMDGIVLSKSTEWMARYLWLCLSKDPIKTAYNEMRKLPPAHCLLLAHNAEPQLRRWHFWRDDAPIANQRDERWVNDYRAVLEESIRCRMHSPYPLGTENSGGIDSATLTAYLAKFLDNPVEQLHSFGFAMCEQEPEYILETSQACGIAHNYLVSAQLGNQTERMERSLKVLGYPEEHGNASLHLPFYQQCQQRNIKVLFSGFGGDEVVTNPANLARYEFLDNHQYGALFNILSGNAITRPLRLVKAILKPQNPAYRPTFLTAWRQRWPYCLLKRR</sequence>
<evidence type="ECO:0000256" key="2">
    <source>
        <dbReference type="ARBA" id="ARBA00012737"/>
    </source>
</evidence>
<dbReference type="Gene3D" id="3.60.20.10">
    <property type="entry name" value="Glutamine Phosphoribosylpyrophosphate, subunit 1, domain 1"/>
    <property type="match status" value="1"/>
</dbReference>